<protein>
    <submittedName>
        <fullName evidence="1">Uncharacterized protein</fullName>
    </submittedName>
</protein>
<organism evidence="1 2">
    <name type="scientific">Anopheles albimanus</name>
    <name type="common">New world malaria mosquito</name>
    <dbReference type="NCBI Taxonomy" id="7167"/>
    <lineage>
        <taxon>Eukaryota</taxon>
        <taxon>Metazoa</taxon>
        <taxon>Ecdysozoa</taxon>
        <taxon>Arthropoda</taxon>
        <taxon>Hexapoda</taxon>
        <taxon>Insecta</taxon>
        <taxon>Pterygota</taxon>
        <taxon>Neoptera</taxon>
        <taxon>Endopterygota</taxon>
        <taxon>Diptera</taxon>
        <taxon>Nematocera</taxon>
        <taxon>Culicoidea</taxon>
        <taxon>Culicidae</taxon>
        <taxon>Anophelinae</taxon>
        <taxon>Anopheles</taxon>
    </lineage>
</organism>
<accession>A0A182FWU9</accession>
<dbReference type="Proteomes" id="UP000069272">
    <property type="component" value="Chromosome 3R"/>
</dbReference>
<evidence type="ECO:0000313" key="2">
    <source>
        <dbReference type="Proteomes" id="UP000069272"/>
    </source>
</evidence>
<sequence>MAEHFHVAGSRCGLLKWAEENQEAKRSVTNTKCWLGRNSDHLRRGENFSFPSSSERPASFWDVMRPLGNDSVPFAKNQ</sequence>
<dbReference type="VEuPathDB" id="VectorBase:AALB014137"/>
<keyword evidence="2" id="KW-1185">Reference proteome</keyword>
<proteinExistence type="predicted"/>
<reference evidence="1 2" key="1">
    <citation type="journal article" date="2017" name="G3 (Bethesda)">
        <title>The Physical Genome Mapping of Anopheles albimanus Corrected Scaffold Misassemblies and Identified Interarm Rearrangements in Genus Anopheles.</title>
        <authorList>
            <person name="Artemov G.N."/>
            <person name="Peery A.N."/>
            <person name="Jiang X."/>
            <person name="Tu Z."/>
            <person name="Stegniy V.N."/>
            <person name="Sharakhova M.V."/>
            <person name="Sharakhov I.V."/>
        </authorList>
    </citation>
    <scope>NUCLEOTIDE SEQUENCE [LARGE SCALE GENOMIC DNA]</scope>
    <source>
        <strain evidence="1 2">ALBI9_A</strain>
    </source>
</reference>
<dbReference type="EnsemblMetazoa" id="AALB014137-RA">
    <property type="protein sequence ID" value="AALB014137-PA"/>
    <property type="gene ID" value="AALB014137"/>
</dbReference>
<dbReference type="AlphaFoldDB" id="A0A182FWU9"/>
<evidence type="ECO:0000313" key="1">
    <source>
        <dbReference type="EnsemblMetazoa" id="AALB014137-PA"/>
    </source>
</evidence>
<reference evidence="1" key="2">
    <citation type="submission" date="2022-08" db="UniProtKB">
        <authorList>
            <consortium name="EnsemblMetazoa"/>
        </authorList>
    </citation>
    <scope>IDENTIFICATION</scope>
    <source>
        <strain evidence="1">STECLA/ALBI9_A</strain>
    </source>
</reference>
<name>A0A182FWU9_ANOAL</name>